<protein>
    <submittedName>
        <fullName evidence="10">B12-binding domain-containing radical SAM protein</fullName>
    </submittedName>
</protein>
<dbReference type="PANTHER" id="PTHR43409:SF7">
    <property type="entry name" value="BLL1977 PROTEIN"/>
    <property type="match status" value="1"/>
</dbReference>
<comment type="cofactor">
    <cofactor evidence="1">
        <name>[4Fe-4S] cluster</name>
        <dbReference type="ChEBI" id="CHEBI:49883"/>
    </cofactor>
</comment>
<name>A0A2J6X6B5_9BACT</name>
<dbReference type="Proteomes" id="UP000236910">
    <property type="component" value="Unassembled WGS sequence"/>
</dbReference>
<dbReference type="GO" id="GO:0051539">
    <property type="term" value="F:4 iron, 4 sulfur cluster binding"/>
    <property type="evidence" value="ECO:0007669"/>
    <property type="project" value="UniProtKB-KW"/>
</dbReference>
<keyword evidence="2" id="KW-0489">Methyltransferase</keyword>
<sequence length="369" mass="42009">MKILLVNPINPSYYYRFGLIFPPLGLGYLSAVLKQHEHEVKIVDMNVEKFDFQNYHYADYDLVGISSDTVRFPWAEYIAKRVRAQGVKVVMGGPHPSVDAYNILKSKTADYVVLGEGEESFVNLVSAIEKGERYPNIGGVGYVNENGEVHLSAMRFISDLDSIPFPDWDGLSLERYNWRSYGKRSMSIISSRGCPFDCEFCSVSQLMGRLWRKRSVDNVFEEMKILVKKYGYEFLVFFDDNFTVDPKRVISLSEKVLKNDLHVNCFAFSRTDEIVGHEDMVEAMSKAGCKMLFIGFETANEEAMEEFNKKESVSIAYDAVKILKRYHIDVFASFILGALSDTKESVKKTVKFAKSLSSVVTEFSILTPI</sequence>
<evidence type="ECO:0000313" key="10">
    <source>
        <dbReference type="EMBL" id="PMP82275.1"/>
    </source>
</evidence>
<proteinExistence type="predicted"/>
<dbReference type="PANTHER" id="PTHR43409">
    <property type="entry name" value="ANAEROBIC MAGNESIUM-PROTOPORPHYRIN IX MONOMETHYL ESTER CYCLASE-RELATED"/>
    <property type="match status" value="1"/>
</dbReference>
<comment type="caution">
    <text evidence="10">The sequence shown here is derived from an EMBL/GenBank/DDBJ whole genome shotgun (WGS) entry which is preliminary data.</text>
</comment>
<dbReference type="CDD" id="cd01335">
    <property type="entry name" value="Radical_SAM"/>
    <property type="match status" value="1"/>
</dbReference>
<dbReference type="GO" id="GO:0003824">
    <property type="term" value="F:catalytic activity"/>
    <property type="evidence" value="ECO:0007669"/>
    <property type="project" value="InterPro"/>
</dbReference>
<evidence type="ECO:0000256" key="6">
    <source>
        <dbReference type="ARBA" id="ARBA00023004"/>
    </source>
</evidence>
<feature type="domain" description="Radical SAM core" evidence="9">
    <location>
        <begin position="180"/>
        <end position="369"/>
    </location>
</feature>
<keyword evidence="7" id="KW-0411">Iron-sulfur</keyword>
<dbReference type="GO" id="GO:0005829">
    <property type="term" value="C:cytosol"/>
    <property type="evidence" value="ECO:0007669"/>
    <property type="project" value="TreeGrafter"/>
</dbReference>
<dbReference type="SUPFAM" id="SSF102114">
    <property type="entry name" value="Radical SAM enzymes"/>
    <property type="match status" value="1"/>
</dbReference>
<dbReference type="SFLD" id="SFLDG01123">
    <property type="entry name" value="methyltransferase_(Class_B)"/>
    <property type="match status" value="1"/>
</dbReference>
<keyword evidence="5" id="KW-0479">Metal-binding</keyword>
<feature type="domain" description="B12-binding" evidence="8">
    <location>
        <begin position="2"/>
        <end position="135"/>
    </location>
</feature>
<dbReference type="CDD" id="cd02068">
    <property type="entry name" value="radical_SAM_B12_BD"/>
    <property type="match status" value="1"/>
</dbReference>
<evidence type="ECO:0000259" key="8">
    <source>
        <dbReference type="PROSITE" id="PS51332"/>
    </source>
</evidence>
<dbReference type="PROSITE" id="PS51332">
    <property type="entry name" value="B12_BINDING"/>
    <property type="match status" value="1"/>
</dbReference>
<evidence type="ECO:0000256" key="2">
    <source>
        <dbReference type="ARBA" id="ARBA00022603"/>
    </source>
</evidence>
<dbReference type="InterPro" id="IPR058240">
    <property type="entry name" value="rSAM_sf"/>
</dbReference>
<evidence type="ECO:0000259" key="9">
    <source>
        <dbReference type="PROSITE" id="PS51918"/>
    </source>
</evidence>
<evidence type="ECO:0000256" key="7">
    <source>
        <dbReference type="ARBA" id="ARBA00023014"/>
    </source>
</evidence>
<evidence type="ECO:0000256" key="1">
    <source>
        <dbReference type="ARBA" id="ARBA00001966"/>
    </source>
</evidence>
<dbReference type="Pfam" id="PF02310">
    <property type="entry name" value="B12-binding"/>
    <property type="match status" value="1"/>
</dbReference>
<evidence type="ECO:0000313" key="11">
    <source>
        <dbReference type="Proteomes" id="UP000236910"/>
    </source>
</evidence>
<dbReference type="InterPro" id="IPR034466">
    <property type="entry name" value="Methyltransferase_Class_B"/>
</dbReference>
<feature type="non-terminal residue" evidence="10">
    <location>
        <position position="369"/>
    </location>
</feature>
<organism evidence="10 11">
    <name type="scientific">Caldisericum exile</name>
    <dbReference type="NCBI Taxonomy" id="693075"/>
    <lineage>
        <taxon>Bacteria</taxon>
        <taxon>Pseudomonadati</taxon>
        <taxon>Caldisericota/Cryosericota group</taxon>
        <taxon>Caldisericota</taxon>
        <taxon>Caldisericia</taxon>
        <taxon>Caldisericales</taxon>
        <taxon>Caldisericaceae</taxon>
        <taxon>Caldisericum</taxon>
    </lineage>
</organism>
<dbReference type="GO" id="GO:0046872">
    <property type="term" value="F:metal ion binding"/>
    <property type="evidence" value="ECO:0007669"/>
    <property type="project" value="UniProtKB-KW"/>
</dbReference>
<evidence type="ECO:0000256" key="3">
    <source>
        <dbReference type="ARBA" id="ARBA00022679"/>
    </source>
</evidence>
<keyword evidence="4" id="KW-0949">S-adenosyl-L-methionine</keyword>
<evidence type="ECO:0000256" key="5">
    <source>
        <dbReference type="ARBA" id="ARBA00022723"/>
    </source>
</evidence>
<dbReference type="Gene3D" id="3.80.30.20">
    <property type="entry name" value="tm_1862 like domain"/>
    <property type="match status" value="1"/>
</dbReference>
<dbReference type="SFLD" id="SFLDG01082">
    <property type="entry name" value="B12-binding_domain_containing"/>
    <property type="match status" value="1"/>
</dbReference>
<dbReference type="InterPro" id="IPR023404">
    <property type="entry name" value="rSAM_horseshoe"/>
</dbReference>
<gene>
    <name evidence="10" type="ORF">C0175_03850</name>
</gene>
<dbReference type="SMART" id="SM00729">
    <property type="entry name" value="Elp3"/>
    <property type="match status" value="1"/>
</dbReference>
<dbReference type="InterPro" id="IPR007197">
    <property type="entry name" value="rSAM"/>
</dbReference>
<dbReference type="SFLD" id="SFLDS00029">
    <property type="entry name" value="Radical_SAM"/>
    <property type="match status" value="1"/>
</dbReference>
<keyword evidence="6" id="KW-0408">Iron</keyword>
<dbReference type="EMBL" id="PNIX01000228">
    <property type="protein sequence ID" value="PMP82275.1"/>
    <property type="molecule type" value="Genomic_DNA"/>
</dbReference>
<accession>A0A2J6X6B5</accession>
<keyword evidence="3" id="KW-0808">Transferase</keyword>
<dbReference type="PROSITE" id="PS51918">
    <property type="entry name" value="RADICAL_SAM"/>
    <property type="match status" value="1"/>
</dbReference>
<dbReference type="GO" id="GO:0031419">
    <property type="term" value="F:cobalamin binding"/>
    <property type="evidence" value="ECO:0007669"/>
    <property type="project" value="InterPro"/>
</dbReference>
<reference evidence="10 11" key="1">
    <citation type="submission" date="2018-01" db="EMBL/GenBank/DDBJ databases">
        <title>Metagenomic assembled genomes from two thermal pools in the Uzon Caldera, Kamchatka, Russia.</title>
        <authorList>
            <person name="Wilkins L."/>
            <person name="Ettinger C."/>
        </authorList>
    </citation>
    <scope>NUCLEOTIDE SEQUENCE [LARGE SCALE GENOMIC DNA]</scope>
    <source>
        <strain evidence="10">ARK-10</strain>
    </source>
</reference>
<dbReference type="Gene3D" id="3.40.50.280">
    <property type="entry name" value="Cobalamin-binding domain"/>
    <property type="match status" value="1"/>
</dbReference>
<dbReference type="InterPro" id="IPR006638">
    <property type="entry name" value="Elp3/MiaA/NifB-like_rSAM"/>
</dbReference>
<dbReference type="InterPro" id="IPR051198">
    <property type="entry name" value="BchE-like"/>
</dbReference>
<dbReference type="AlphaFoldDB" id="A0A2J6X6B5"/>
<evidence type="ECO:0000256" key="4">
    <source>
        <dbReference type="ARBA" id="ARBA00022691"/>
    </source>
</evidence>
<dbReference type="Pfam" id="PF04055">
    <property type="entry name" value="Radical_SAM"/>
    <property type="match status" value="1"/>
</dbReference>
<dbReference type="InterPro" id="IPR006158">
    <property type="entry name" value="Cobalamin-bd"/>
</dbReference>